<dbReference type="GO" id="GO:0004725">
    <property type="term" value="F:protein tyrosine phosphatase activity"/>
    <property type="evidence" value="ECO:0007669"/>
    <property type="project" value="UniProtKB-EC"/>
</dbReference>
<evidence type="ECO:0000256" key="3">
    <source>
        <dbReference type="ARBA" id="ARBA00022801"/>
    </source>
</evidence>
<dbReference type="EC" id="3.1.3.48" evidence="2"/>
<evidence type="ECO:0000256" key="4">
    <source>
        <dbReference type="ARBA" id="ARBA00022912"/>
    </source>
</evidence>
<sequence>MDLSAPANHQQVVPWAWIKCVRDLTDPNRNSSKEPSELPVAILPWLMLSDRKNVMNMANLKRLGVTHILSVNGATPIEEQVFQERLLGTGIVHKRVFGNDSEDYDMVGRHWQECHEFLRKVKDQDGGRVVVHCVAGINRSGLIACAAHMVLERESVLNVVRSCVSCRGMVLWNRSFQEQLCRLAVKEHLLGDKPIGYNDEPIVEVTPPPPPAHEKLQLPELKFFLSSHLSARQKRLSEGSTSEEW</sequence>
<name>A0A7S4INS7_9STRA</name>
<dbReference type="InterPro" id="IPR000387">
    <property type="entry name" value="Tyr_Pase_dom"/>
</dbReference>
<feature type="domain" description="Tyrosine specific protein phosphatases" evidence="6">
    <location>
        <begin position="115"/>
        <end position="167"/>
    </location>
</feature>
<keyword evidence="3" id="KW-0378">Hydrolase</keyword>
<organism evidence="7">
    <name type="scientific">Odontella aurita</name>
    <dbReference type="NCBI Taxonomy" id="265563"/>
    <lineage>
        <taxon>Eukaryota</taxon>
        <taxon>Sar</taxon>
        <taxon>Stramenopiles</taxon>
        <taxon>Ochrophyta</taxon>
        <taxon>Bacillariophyta</taxon>
        <taxon>Mediophyceae</taxon>
        <taxon>Biddulphiophycidae</taxon>
        <taxon>Eupodiscales</taxon>
        <taxon>Odontellaceae</taxon>
        <taxon>Odontella</taxon>
    </lineage>
</organism>
<proteinExistence type="inferred from homology"/>
<evidence type="ECO:0000259" key="5">
    <source>
        <dbReference type="PROSITE" id="PS50054"/>
    </source>
</evidence>
<comment type="similarity">
    <text evidence="1">Belongs to the protein-tyrosine phosphatase family. Non-receptor class dual specificity subfamily.</text>
</comment>
<dbReference type="SMART" id="SM00404">
    <property type="entry name" value="PTPc_motif"/>
    <property type="match status" value="1"/>
</dbReference>
<dbReference type="AlphaFoldDB" id="A0A7S4INS7"/>
<feature type="domain" description="Tyrosine-protein phosphatase" evidence="5">
    <location>
        <begin position="38"/>
        <end position="189"/>
    </location>
</feature>
<evidence type="ECO:0000256" key="2">
    <source>
        <dbReference type="ARBA" id="ARBA00013064"/>
    </source>
</evidence>
<dbReference type="GO" id="GO:0005737">
    <property type="term" value="C:cytoplasm"/>
    <property type="evidence" value="ECO:0007669"/>
    <property type="project" value="TreeGrafter"/>
</dbReference>
<dbReference type="SUPFAM" id="SSF52799">
    <property type="entry name" value="(Phosphotyrosine protein) phosphatases II"/>
    <property type="match status" value="1"/>
</dbReference>
<evidence type="ECO:0000313" key="7">
    <source>
        <dbReference type="EMBL" id="CAE2235142.1"/>
    </source>
</evidence>
<reference evidence="7" key="1">
    <citation type="submission" date="2021-01" db="EMBL/GenBank/DDBJ databases">
        <authorList>
            <person name="Corre E."/>
            <person name="Pelletier E."/>
            <person name="Niang G."/>
            <person name="Scheremetjew M."/>
            <person name="Finn R."/>
            <person name="Kale V."/>
            <person name="Holt S."/>
            <person name="Cochrane G."/>
            <person name="Meng A."/>
            <person name="Brown T."/>
            <person name="Cohen L."/>
        </authorList>
    </citation>
    <scope>NUCLEOTIDE SEQUENCE</scope>
    <source>
        <strain evidence="7">Isolate 1302-5</strain>
    </source>
</reference>
<evidence type="ECO:0000259" key="6">
    <source>
        <dbReference type="PROSITE" id="PS50056"/>
    </source>
</evidence>
<dbReference type="PROSITE" id="PS50054">
    <property type="entry name" value="TYR_PHOSPHATASE_DUAL"/>
    <property type="match status" value="1"/>
</dbReference>
<dbReference type="PANTHER" id="PTHR10159">
    <property type="entry name" value="DUAL SPECIFICITY PROTEIN PHOSPHATASE"/>
    <property type="match status" value="1"/>
</dbReference>
<gene>
    <name evidence="7" type="ORF">OAUR00152_LOCUS13515</name>
</gene>
<protein>
    <recommendedName>
        <fullName evidence="2">protein-tyrosine-phosphatase</fullName>
        <ecNumber evidence="2">3.1.3.48</ecNumber>
    </recommendedName>
</protein>
<dbReference type="SMART" id="SM00195">
    <property type="entry name" value="DSPc"/>
    <property type="match status" value="1"/>
</dbReference>
<dbReference type="PROSITE" id="PS00383">
    <property type="entry name" value="TYR_PHOSPHATASE_1"/>
    <property type="match status" value="1"/>
</dbReference>
<dbReference type="InterPro" id="IPR016130">
    <property type="entry name" value="Tyr_Pase_AS"/>
</dbReference>
<dbReference type="EMBL" id="HBKQ01020003">
    <property type="protein sequence ID" value="CAE2235142.1"/>
    <property type="molecule type" value="Transcribed_RNA"/>
</dbReference>
<evidence type="ECO:0000256" key="1">
    <source>
        <dbReference type="ARBA" id="ARBA00008601"/>
    </source>
</evidence>
<dbReference type="PANTHER" id="PTHR10159:SF529">
    <property type="entry name" value="TYROSINE-PROTEIN PHOSPHATASE DOMAIN-CONTAINING PROTEIN"/>
    <property type="match status" value="1"/>
</dbReference>
<dbReference type="InterPro" id="IPR003595">
    <property type="entry name" value="Tyr_Pase_cat"/>
</dbReference>
<keyword evidence="4" id="KW-0904">Protein phosphatase</keyword>
<dbReference type="InterPro" id="IPR029021">
    <property type="entry name" value="Prot-tyrosine_phosphatase-like"/>
</dbReference>
<dbReference type="InterPro" id="IPR000340">
    <property type="entry name" value="Dual-sp_phosphatase_cat-dom"/>
</dbReference>
<accession>A0A7S4INS7</accession>
<dbReference type="GO" id="GO:0043409">
    <property type="term" value="P:negative regulation of MAPK cascade"/>
    <property type="evidence" value="ECO:0007669"/>
    <property type="project" value="TreeGrafter"/>
</dbReference>
<dbReference type="Gene3D" id="3.90.190.10">
    <property type="entry name" value="Protein tyrosine phosphatase superfamily"/>
    <property type="match status" value="1"/>
</dbReference>
<dbReference type="InterPro" id="IPR020422">
    <property type="entry name" value="TYR_PHOSPHATASE_DUAL_dom"/>
</dbReference>
<dbReference type="Pfam" id="PF00782">
    <property type="entry name" value="DSPc"/>
    <property type="match status" value="1"/>
</dbReference>
<dbReference type="CDD" id="cd14498">
    <property type="entry name" value="DSP"/>
    <property type="match status" value="1"/>
</dbReference>
<dbReference type="PROSITE" id="PS50056">
    <property type="entry name" value="TYR_PHOSPHATASE_2"/>
    <property type="match status" value="1"/>
</dbReference>